<accession>A0A2Z4IJP6</accession>
<dbReference type="Gene3D" id="1.25.40.10">
    <property type="entry name" value="Tetratricopeptide repeat domain"/>
    <property type="match status" value="2"/>
</dbReference>
<dbReference type="EMBL" id="CP030041">
    <property type="protein sequence ID" value="AWW30920.1"/>
    <property type="molecule type" value="Genomic_DNA"/>
</dbReference>
<protein>
    <submittedName>
        <fullName evidence="4">Cytochrome C biosynthesis protein</fullName>
    </submittedName>
</protein>
<dbReference type="InterPro" id="IPR019734">
    <property type="entry name" value="TPR_rpt"/>
</dbReference>
<keyword evidence="2" id="KW-0812">Transmembrane</keyword>
<dbReference type="SMART" id="SM00028">
    <property type="entry name" value="TPR"/>
    <property type="match status" value="2"/>
</dbReference>
<feature type="repeat" description="TPR" evidence="1">
    <location>
        <begin position="150"/>
        <end position="183"/>
    </location>
</feature>
<dbReference type="SUPFAM" id="SSF48452">
    <property type="entry name" value="TPR-like"/>
    <property type="match status" value="1"/>
</dbReference>
<dbReference type="Pfam" id="PF09976">
    <property type="entry name" value="TPR_21"/>
    <property type="match status" value="1"/>
</dbReference>
<dbReference type="InterPro" id="IPR018704">
    <property type="entry name" value="SecYEG/CpoB_TPR"/>
</dbReference>
<feature type="domain" description="Ancillary SecYEG translocon subunit/Cell division coordinator CpoB TPR" evidence="3">
    <location>
        <begin position="35"/>
        <end position="139"/>
    </location>
</feature>
<keyword evidence="5" id="KW-1185">Reference proteome</keyword>
<proteinExistence type="predicted"/>
<dbReference type="OrthoDB" id="9808622at2"/>
<keyword evidence="2" id="KW-1133">Transmembrane helix</keyword>
<reference evidence="4 5" key="1">
    <citation type="submission" date="2018-06" db="EMBL/GenBank/DDBJ databases">
        <title>Echinicola strongylocentroti sp. nov., isolated from a sea urchin Strongylocentrotus intermedius.</title>
        <authorList>
            <person name="Bae S.S."/>
        </authorList>
    </citation>
    <scope>NUCLEOTIDE SEQUENCE [LARGE SCALE GENOMIC DNA]</scope>
    <source>
        <strain evidence="4 5">MEBiC08714</strain>
    </source>
</reference>
<sequence length="239" mass="26564">MAKKEIKKGQHKEEHDHDLLENPEAIADSLGKGEAFLKKNSRIVGGILIAGILVIAGILYFQFNTANKDKQAQADMFQAVYYYEQDSLDYALNGDGVNDGFLQILDEYNGTNSANLAHFYTGSIYLTQGEFQKAVDHLGDFSADDFFVQAKAYSLLGDAHMELGQTSEAISAYEKAANYKVNKFFTPMYLNKLAVAYESAGQLDKAISTYGKIEKNYPESYEFTLARKHKACLEGLASK</sequence>
<dbReference type="Proteomes" id="UP000248688">
    <property type="component" value="Chromosome"/>
</dbReference>
<dbReference type="Pfam" id="PF13432">
    <property type="entry name" value="TPR_16"/>
    <property type="match status" value="1"/>
</dbReference>
<dbReference type="AlphaFoldDB" id="A0A2Z4IJP6"/>
<evidence type="ECO:0000259" key="3">
    <source>
        <dbReference type="Pfam" id="PF09976"/>
    </source>
</evidence>
<organism evidence="4 5">
    <name type="scientific">Echinicola strongylocentroti</name>
    <dbReference type="NCBI Taxonomy" id="1795355"/>
    <lineage>
        <taxon>Bacteria</taxon>
        <taxon>Pseudomonadati</taxon>
        <taxon>Bacteroidota</taxon>
        <taxon>Cytophagia</taxon>
        <taxon>Cytophagales</taxon>
        <taxon>Cyclobacteriaceae</taxon>
        <taxon>Echinicola</taxon>
    </lineage>
</organism>
<dbReference type="PROSITE" id="PS50005">
    <property type="entry name" value="TPR"/>
    <property type="match status" value="1"/>
</dbReference>
<keyword evidence="2" id="KW-0472">Membrane</keyword>
<evidence type="ECO:0000313" key="4">
    <source>
        <dbReference type="EMBL" id="AWW30920.1"/>
    </source>
</evidence>
<dbReference type="RefSeq" id="WP_112784297.1">
    <property type="nucleotide sequence ID" value="NZ_CP030041.1"/>
</dbReference>
<evidence type="ECO:0000256" key="1">
    <source>
        <dbReference type="PROSITE-ProRule" id="PRU00339"/>
    </source>
</evidence>
<dbReference type="InterPro" id="IPR011990">
    <property type="entry name" value="TPR-like_helical_dom_sf"/>
</dbReference>
<gene>
    <name evidence="4" type="ORF">DN752_12715</name>
</gene>
<keyword evidence="1" id="KW-0802">TPR repeat</keyword>
<feature type="transmembrane region" description="Helical" evidence="2">
    <location>
        <begin position="43"/>
        <end position="63"/>
    </location>
</feature>
<evidence type="ECO:0000313" key="5">
    <source>
        <dbReference type="Proteomes" id="UP000248688"/>
    </source>
</evidence>
<evidence type="ECO:0000256" key="2">
    <source>
        <dbReference type="SAM" id="Phobius"/>
    </source>
</evidence>
<dbReference type="KEGG" id="est:DN752_12715"/>
<name>A0A2Z4IJP6_9BACT</name>